<keyword evidence="4" id="KW-1185">Reference proteome</keyword>
<dbReference type="InterPro" id="IPR037185">
    <property type="entry name" value="EmrE-like"/>
</dbReference>
<proteinExistence type="predicted"/>
<dbReference type="EMBL" id="CP003219">
    <property type="protein sequence ID" value="AEW97397.1"/>
    <property type="molecule type" value="Genomic_DNA"/>
</dbReference>
<keyword evidence="2" id="KW-0812">Transmembrane</keyword>
<accession>G8X3M5</accession>
<dbReference type="SUPFAM" id="SSF103481">
    <property type="entry name" value="Multidrug resistance efflux transporter EmrE"/>
    <property type="match status" value="1"/>
</dbReference>
<dbReference type="PANTHER" id="PTHR40761:SF1">
    <property type="entry name" value="CONSERVED INTEGRAL MEMBRANE ALANINE VALINE AND LEUCINE RICH PROTEIN-RELATED"/>
    <property type="match status" value="1"/>
</dbReference>
<dbReference type="KEGG" id="sct:SCAT_5034"/>
<dbReference type="Gene3D" id="1.10.3730.20">
    <property type="match status" value="1"/>
</dbReference>
<evidence type="ECO:0000313" key="3">
    <source>
        <dbReference type="EMBL" id="AEW97397.1"/>
    </source>
</evidence>
<evidence type="ECO:0000256" key="2">
    <source>
        <dbReference type="SAM" id="Phobius"/>
    </source>
</evidence>
<dbReference type="STRING" id="1003195.SCATT_50260"/>
<dbReference type="RefSeq" id="WP_014145737.1">
    <property type="nucleotide sequence ID" value="NC_016111.1"/>
</dbReference>
<feature type="transmembrane region" description="Helical" evidence="2">
    <location>
        <begin position="41"/>
        <end position="61"/>
    </location>
</feature>
<keyword evidence="2" id="KW-0472">Membrane</keyword>
<feature type="transmembrane region" description="Helical" evidence="2">
    <location>
        <begin position="236"/>
        <end position="253"/>
    </location>
</feature>
<feature type="transmembrane region" description="Helical" evidence="2">
    <location>
        <begin position="259"/>
        <end position="279"/>
    </location>
</feature>
<dbReference type="PATRIC" id="fig|1003195.11.peg.6458"/>
<feature type="transmembrane region" description="Helical" evidence="2">
    <location>
        <begin position="206"/>
        <end position="224"/>
    </location>
</feature>
<dbReference type="NCBIfam" id="NF038012">
    <property type="entry name" value="DMT_1"/>
    <property type="match status" value="1"/>
</dbReference>
<protein>
    <recommendedName>
        <fullName evidence="5">Integral membrane protein</fullName>
    </recommendedName>
</protein>
<dbReference type="eggNOG" id="COG0697">
    <property type="taxonomic scope" value="Bacteria"/>
</dbReference>
<feature type="region of interest" description="Disordered" evidence="1">
    <location>
        <begin position="286"/>
        <end position="309"/>
    </location>
</feature>
<dbReference type="AlphaFoldDB" id="F8K0J4"/>
<evidence type="ECO:0000313" key="4">
    <source>
        <dbReference type="Proteomes" id="UP000007842"/>
    </source>
</evidence>
<dbReference type="Proteomes" id="UP000007842">
    <property type="component" value="Chromosome"/>
</dbReference>
<organism evidence="3 4">
    <name type="scientific">Streptantibioticus cattleyicolor (strain ATCC 35852 / DSM 46488 / JCM 4925 / NBRC 14057 / NRRL 8057)</name>
    <name type="common">Streptomyces cattleya</name>
    <dbReference type="NCBI Taxonomy" id="1003195"/>
    <lineage>
        <taxon>Bacteria</taxon>
        <taxon>Bacillati</taxon>
        <taxon>Actinomycetota</taxon>
        <taxon>Actinomycetes</taxon>
        <taxon>Kitasatosporales</taxon>
        <taxon>Streptomycetaceae</taxon>
        <taxon>Streptantibioticus</taxon>
    </lineage>
</organism>
<evidence type="ECO:0000256" key="1">
    <source>
        <dbReference type="SAM" id="MobiDB-lite"/>
    </source>
</evidence>
<evidence type="ECO:0008006" key="5">
    <source>
        <dbReference type="Google" id="ProtNLM"/>
    </source>
</evidence>
<dbReference type="PANTHER" id="PTHR40761">
    <property type="entry name" value="CONSERVED INTEGRAL MEMBRANE ALANINE VALINE AND LEUCINE RICH PROTEIN-RELATED"/>
    <property type="match status" value="1"/>
</dbReference>
<sequence>MLTYLLAVLAACANAAASVLQRKANRELPSGHGPGPGLILVLLRRPVWCLGVLAVIAGFLLQATALAHGDLSVVEPILVFELPLTLLTASWVFGARLRSREWVPAIAMTAGLAALLYALDPSPGDALTVPWYEWVLAVGVNLLVVAVLVRWGRTGRTRDGTAGGSRSAAAYGVAAGAQFGLTAALMKGAMSRSDQGVGAVVTSWQLYVMVGTGLIGMMLLQAALHSGNLLAAQPGLTLTDPLVSVLWGVLVFHEQVRGGWYLLVALAGGAAVVTAVLVLGRSPLLEQETPDASGTPRSPGGARDAGARR</sequence>
<reference evidence="4" key="1">
    <citation type="submission" date="2011-12" db="EMBL/GenBank/DDBJ databases">
        <title>Complete genome sequence of Streptomyces cattleya strain DSM 46488.</title>
        <authorList>
            <person name="Ou H.-Y."/>
            <person name="Li P."/>
            <person name="Zhao C."/>
            <person name="O'Hagan D."/>
            <person name="Deng Z."/>
        </authorList>
    </citation>
    <scope>NUCLEOTIDE SEQUENCE [LARGE SCALE GENOMIC DNA]</scope>
    <source>
        <strain evidence="4">ATCC 35852 / DSM 46488 / JCM 4925 / NBRC 14057 / NRRL 8057</strain>
    </source>
</reference>
<keyword evidence="2" id="KW-1133">Transmembrane helix</keyword>
<gene>
    <name evidence="3" type="ordered locus">SCATT_50260</name>
</gene>
<dbReference type="OrthoDB" id="3822427at2"/>
<name>F8K0J4_STREN</name>
<accession>F8K0J4</accession>
<dbReference type="HOGENOM" id="CLU_070294_1_0_11"/>
<dbReference type="KEGG" id="scy:SCATT_50260"/>
<feature type="transmembrane region" description="Helical" evidence="2">
    <location>
        <begin position="131"/>
        <end position="149"/>
    </location>
</feature>
<feature type="transmembrane region" description="Helical" evidence="2">
    <location>
        <begin position="102"/>
        <end position="119"/>
    </location>
</feature>